<organism evidence="1">
    <name type="scientific">marine metagenome</name>
    <dbReference type="NCBI Taxonomy" id="408172"/>
    <lineage>
        <taxon>unclassified sequences</taxon>
        <taxon>metagenomes</taxon>
        <taxon>ecological metagenomes</taxon>
    </lineage>
</organism>
<sequence length="49" mass="5219">VGGFLLFRAKKPVTETPLEETPVVEAPQATSELIEETPTVEVTPAGELP</sequence>
<gene>
    <name evidence="1" type="ORF">METZ01_LOCUS362913</name>
</gene>
<dbReference type="EMBL" id="UINC01129579">
    <property type="protein sequence ID" value="SVD10059.1"/>
    <property type="molecule type" value="Genomic_DNA"/>
</dbReference>
<name>A0A382SJK4_9ZZZZ</name>
<protein>
    <submittedName>
        <fullName evidence="1">Uncharacterized protein</fullName>
    </submittedName>
</protein>
<accession>A0A382SJK4</accession>
<proteinExistence type="predicted"/>
<feature type="non-terminal residue" evidence="1">
    <location>
        <position position="1"/>
    </location>
</feature>
<dbReference type="AlphaFoldDB" id="A0A382SJK4"/>
<evidence type="ECO:0000313" key="1">
    <source>
        <dbReference type="EMBL" id="SVD10059.1"/>
    </source>
</evidence>
<feature type="non-terminal residue" evidence="1">
    <location>
        <position position="49"/>
    </location>
</feature>
<reference evidence="1" key="1">
    <citation type="submission" date="2018-05" db="EMBL/GenBank/DDBJ databases">
        <authorList>
            <person name="Lanie J.A."/>
            <person name="Ng W.-L."/>
            <person name="Kazmierczak K.M."/>
            <person name="Andrzejewski T.M."/>
            <person name="Davidsen T.M."/>
            <person name="Wayne K.J."/>
            <person name="Tettelin H."/>
            <person name="Glass J.I."/>
            <person name="Rusch D."/>
            <person name="Podicherti R."/>
            <person name="Tsui H.-C.T."/>
            <person name="Winkler M.E."/>
        </authorList>
    </citation>
    <scope>NUCLEOTIDE SEQUENCE</scope>
</reference>